<feature type="transmembrane region" description="Helical" evidence="1">
    <location>
        <begin position="54"/>
        <end position="76"/>
    </location>
</feature>
<accession>A0ABD1EY61</accession>
<feature type="transmembrane region" description="Helical" evidence="1">
    <location>
        <begin position="146"/>
        <end position="168"/>
    </location>
</feature>
<keyword evidence="1" id="KW-0812">Transmembrane</keyword>
<feature type="transmembrane region" description="Helical" evidence="1">
    <location>
        <begin position="118"/>
        <end position="140"/>
    </location>
</feature>
<feature type="transmembrane region" description="Helical" evidence="1">
    <location>
        <begin position="175"/>
        <end position="197"/>
    </location>
</feature>
<evidence type="ECO:0000313" key="2">
    <source>
        <dbReference type="EMBL" id="KAL1505980.1"/>
    </source>
</evidence>
<sequence length="205" mass="23273">MSSVIFIGSPDKSSKKTSAQLKDFYQLFLVSPSDICFRIGTSFVPPLTSKYRKVYVDLMGPLLGLFSLTLLLIYGYSLKKYKINVTPLESMICFVTCMPIFCFFLAKLGKSSIHFYEVLSLIGYSLFGHLFTLLVSFIFFHENSNTFFFISLIIFGGLSSFRLIVIFLKTIPIPGARLLVCSTISLINILFIIYLHFGYMHTTFS</sequence>
<comment type="caution">
    <text evidence="2">The sequence shown here is derived from an EMBL/GenBank/DDBJ whole genome shotgun (WGS) entry which is preliminary data.</text>
</comment>
<protein>
    <recommendedName>
        <fullName evidence="4">Protein YIPF3</fullName>
    </recommendedName>
</protein>
<dbReference type="AlphaFoldDB" id="A0ABD1EY61"/>
<evidence type="ECO:0000256" key="1">
    <source>
        <dbReference type="SAM" id="Phobius"/>
    </source>
</evidence>
<keyword evidence="1" id="KW-0472">Membrane</keyword>
<evidence type="ECO:0008006" key="4">
    <source>
        <dbReference type="Google" id="ProtNLM"/>
    </source>
</evidence>
<dbReference type="EMBL" id="JBDJPC010000004">
    <property type="protein sequence ID" value="KAL1505980.1"/>
    <property type="molecule type" value="Genomic_DNA"/>
</dbReference>
<name>A0ABD1EY61_HYPHA</name>
<gene>
    <name evidence="2" type="ORF">ABEB36_005421</name>
</gene>
<reference evidence="2 3" key="1">
    <citation type="submission" date="2024-05" db="EMBL/GenBank/DDBJ databases">
        <title>Genetic variation in Jamaican populations of the coffee berry borer (Hypothenemus hampei).</title>
        <authorList>
            <person name="Errbii M."/>
            <person name="Myrie A."/>
        </authorList>
    </citation>
    <scope>NUCLEOTIDE SEQUENCE [LARGE SCALE GENOMIC DNA]</scope>
    <source>
        <strain evidence="2">JA-Hopewell-2020-01-JO</strain>
        <tissue evidence="2">Whole body</tissue>
    </source>
</reference>
<keyword evidence="1" id="KW-1133">Transmembrane helix</keyword>
<organism evidence="2 3">
    <name type="scientific">Hypothenemus hampei</name>
    <name type="common">Coffee berry borer</name>
    <dbReference type="NCBI Taxonomy" id="57062"/>
    <lineage>
        <taxon>Eukaryota</taxon>
        <taxon>Metazoa</taxon>
        <taxon>Ecdysozoa</taxon>
        <taxon>Arthropoda</taxon>
        <taxon>Hexapoda</taxon>
        <taxon>Insecta</taxon>
        <taxon>Pterygota</taxon>
        <taxon>Neoptera</taxon>
        <taxon>Endopterygota</taxon>
        <taxon>Coleoptera</taxon>
        <taxon>Polyphaga</taxon>
        <taxon>Cucujiformia</taxon>
        <taxon>Curculionidae</taxon>
        <taxon>Scolytinae</taxon>
        <taxon>Hypothenemus</taxon>
    </lineage>
</organism>
<evidence type="ECO:0000313" key="3">
    <source>
        <dbReference type="Proteomes" id="UP001566132"/>
    </source>
</evidence>
<dbReference type="Proteomes" id="UP001566132">
    <property type="component" value="Unassembled WGS sequence"/>
</dbReference>
<keyword evidence="3" id="KW-1185">Reference proteome</keyword>
<feature type="transmembrane region" description="Helical" evidence="1">
    <location>
        <begin position="88"/>
        <end position="106"/>
    </location>
</feature>
<proteinExistence type="predicted"/>